<evidence type="ECO:0000313" key="1">
    <source>
        <dbReference type="EMBL" id="KAJ7218561.1"/>
    </source>
</evidence>
<organism evidence="1 2">
    <name type="scientific">Mycena pura</name>
    <dbReference type="NCBI Taxonomy" id="153505"/>
    <lineage>
        <taxon>Eukaryota</taxon>
        <taxon>Fungi</taxon>
        <taxon>Dikarya</taxon>
        <taxon>Basidiomycota</taxon>
        <taxon>Agaricomycotina</taxon>
        <taxon>Agaricomycetes</taxon>
        <taxon>Agaricomycetidae</taxon>
        <taxon>Agaricales</taxon>
        <taxon>Marasmiineae</taxon>
        <taxon>Mycenaceae</taxon>
        <taxon>Mycena</taxon>
    </lineage>
</organism>
<evidence type="ECO:0000313" key="2">
    <source>
        <dbReference type="Proteomes" id="UP001219525"/>
    </source>
</evidence>
<dbReference type="AlphaFoldDB" id="A0AAD6VS52"/>
<sequence length="214" mass="23159">MHGAENSSAAHAATLHVNTAMAAQLSVPRGASGRTLSRRRVAAMGRHQHGMWLGKGGTYLLHGTAEELRVARQRSRAGCCDGSPCSQDLAAHRGRSRRYTVHVIHESAASARRRGKTCVLAGDARTTTAQATRRRQALTVQRGQRSRAVRLEHMGEGGLWSNDSWRRDALAPFSGLFKRGARTARLFSDGKRLEDADRRATAAGVSRNGSSTIP</sequence>
<comment type="caution">
    <text evidence="1">The sequence shown here is derived from an EMBL/GenBank/DDBJ whole genome shotgun (WGS) entry which is preliminary data.</text>
</comment>
<reference evidence="1" key="1">
    <citation type="submission" date="2023-03" db="EMBL/GenBank/DDBJ databases">
        <title>Massive genome expansion in bonnet fungi (Mycena s.s.) driven by repeated elements and novel gene families across ecological guilds.</title>
        <authorList>
            <consortium name="Lawrence Berkeley National Laboratory"/>
            <person name="Harder C.B."/>
            <person name="Miyauchi S."/>
            <person name="Viragh M."/>
            <person name="Kuo A."/>
            <person name="Thoen E."/>
            <person name="Andreopoulos B."/>
            <person name="Lu D."/>
            <person name="Skrede I."/>
            <person name="Drula E."/>
            <person name="Henrissat B."/>
            <person name="Morin E."/>
            <person name="Kohler A."/>
            <person name="Barry K."/>
            <person name="LaButti K."/>
            <person name="Morin E."/>
            <person name="Salamov A."/>
            <person name="Lipzen A."/>
            <person name="Mereny Z."/>
            <person name="Hegedus B."/>
            <person name="Baldrian P."/>
            <person name="Stursova M."/>
            <person name="Weitz H."/>
            <person name="Taylor A."/>
            <person name="Grigoriev I.V."/>
            <person name="Nagy L.G."/>
            <person name="Martin F."/>
            <person name="Kauserud H."/>
        </authorList>
    </citation>
    <scope>NUCLEOTIDE SEQUENCE</scope>
    <source>
        <strain evidence="1">9144</strain>
    </source>
</reference>
<keyword evidence="2" id="KW-1185">Reference proteome</keyword>
<accession>A0AAD6VS52</accession>
<name>A0AAD6VS52_9AGAR</name>
<protein>
    <submittedName>
        <fullName evidence="1">Uncharacterized protein</fullName>
    </submittedName>
</protein>
<dbReference type="EMBL" id="JARJCW010000012">
    <property type="protein sequence ID" value="KAJ7218561.1"/>
    <property type="molecule type" value="Genomic_DNA"/>
</dbReference>
<dbReference type="Proteomes" id="UP001219525">
    <property type="component" value="Unassembled WGS sequence"/>
</dbReference>
<proteinExistence type="predicted"/>
<gene>
    <name evidence="1" type="ORF">GGX14DRAFT_390327</name>
</gene>